<dbReference type="EMBL" id="BAAATM010000012">
    <property type="protein sequence ID" value="GAA2535545.1"/>
    <property type="molecule type" value="Genomic_DNA"/>
</dbReference>
<feature type="compositionally biased region" description="Low complexity" evidence="1">
    <location>
        <begin position="169"/>
        <end position="188"/>
    </location>
</feature>
<feature type="compositionally biased region" description="Low complexity" evidence="1">
    <location>
        <begin position="197"/>
        <end position="218"/>
    </location>
</feature>
<feature type="compositionally biased region" description="Low complexity" evidence="1">
    <location>
        <begin position="137"/>
        <end position="162"/>
    </location>
</feature>
<feature type="compositionally biased region" description="Polar residues" evidence="1">
    <location>
        <begin position="1"/>
        <end position="11"/>
    </location>
</feature>
<dbReference type="InterPro" id="IPR045596">
    <property type="entry name" value="DUF6459"/>
</dbReference>
<dbReference type="Pfam" id="PF20060">
    <property type="entry name" value="DUF6459"/>
    <property type="match status" value="1"/>
</dbReference>
<gene>
    <name evidence="2" type="ORF">GCM10010423_35300</name>
</gene>
<organism evidence="2 3">
    <name type="scientific">Streptomyces levis</name>
    <dbReference type="NCBI Taxonomy" id="285566"/>
    <lineage>
        <taxon>Bacteria</taxon>
        <taxon>Bacillati</taxon>
        <taxon>Actinomycetota</taxon>
        <taxon>Actinomycetes</taxon>
        <taxon>Kitasatosporales</taxon>
        <taxon>Streptomycetaceae</taxon>
        <taxon>Streptomyces</taxon>
    </lineage>
</organism>
<evidence type="ECO:0000313" key="3">
    <source>
        <dbReference type="Proteomes" id="UP001501095"/>
    </source>
</evidence>
<protein>
    <submittedName>
        <fullName evidence="2">Uncharacterized protein</fullName>
    </submittedName>
</protein>
<evidence type="ECO:0000256" key="1">
    <source>
        <dbReference type="SAM" id="MobiDB-lite"/>
    </source>
</evidence>
<sequence>MHKVMTSTNRRPLSGGIGGTGSTECGLAAPAAAVTAAPGTAAPGSDAPGIPASLTAPVAPAAPAAPADATSRAGAREGTTALATGSDTPPPLAPTGPPRTPGRGPARAPGADGRPPASPRAQRPYTRPADTRPPTSPGSSRPASAGPRPSTSPGSRRSASPGSRPPTSPGARRSASPAPRTALRRSPNGTPPPAIPSGPATPRTTASTTPRVPAQTPRRPLHRPLPTDLFADLLVAVLSGHRPVHAMLRHTRGRAYDELAWLAERGPLRTRGARPVVRDIGYFEPRPGAIEAFARIGAGDRLRAMAFRLELGQDLRWRCTAVELGGPRPPRPDTD</sequence>
<accession>A0ABN3NVS5</accession>
<name>A0ABN3NVS5_9ACTN</name>
<keyword evidence="3" id="KW-1185">Reference proteome</keyword>
<comment type="caution">
    <text evidence="2">The sequence shown here is derived from an EMBL/GenBank/DDBJ whole genome shotgun (WGS) entry which is preliminary data.</text>
</comment>
<feature type="compositionally biased region" description="Pro residues" evidence="1">
    <location>
        <begin position="88"/>
        <end position="100"/>
    </location>
</feature>
<reference evidence="2 3" key="1">
    <citation type="journal article" date="2019" name="Int. J. Syst. Evol. Microbiol.">
        <title>The Global Catalogue of Microorganisms (GCM) 10K type strain sequencing project: providing services to taxonomists for standard genome sequencing and annotation.</title>
        <authorList>
            <consortium name="The Broad Institute Genomics Platform"/>
            <consortium name="The Broad Institute Genome Sequencing Center for Infectious Disease"/>
            <person name="Wu L."/>
            <person name="Ma J."/>
        </authorList>
    </citation>
    <scope>NUCLEOTIDE SEQUENCE [LARGE SCALE GENOMIC DNA]</scope>
    <source>
        <strain evidence="2 3">JCM 6924</strain>
    </source>
</reference>
<dbReference type="Proteomes" id="UP001501095">
    <property type="component" value="Unassembled WGS sequence"/>
</dbReference>
<feature type="compositionally biased region" description="Low complexity" evidence="1">
    <location>
        <begin position="22"/>
        <end position="73"/>
    </location>
</feature>
<evidence type="ECO:0000313" key="2">
    <source>
        <dbReference type="EMBL" id="GAA2535545.1"/>
    </source>
</evidence>
<feature type="compositionally biased region" description="Low complexity" evidence="1">
    <location>
        <begin position="101"/>
        <end position="121"/>
    </location>
</feature>
<proteinExistence type="predicted"/>
<feature type="region of interest" description="Disordered" evidence="1">
    <location>
        <begin position="1"/>
        <end position="225"/>
    </location>
</feature>